<keyword evidence="2" id="KW-0238">DNA-binding</keyword>
<dbReference type="PANTHER" id="PTHR33164:SF64">
    <property type="entry name" value="TRANSCRIPTIONAL REGULATOR SLYA"/>
    <property type="match status" value="1"/>
</dbReference>
<keyword evidence="1" id="KW-0805">Transcription regulation</keyword>
<dbReference type="GO" id="GO:0006950">
    <property type="term" value="P:response to stress"/>
    <property type="evidence" value="ECO:0007669"/>
    <property type="project" value="TreeGrafter"/>
</dbReference>
<proteinExistence type="predicted"/>
<gene>
    <name evidence="5" type="ORF">SAMN05216571_11632</name>
</gene>
<organism evidence="5 6">
    <name type="scientific">Onishia taeanensis</name>
    <dbReference type="NCBI Taxonomy" id="284577"/>
    <lineage>
        <taxon>Bacteria</taxon>
        <taxon>Pseudomonadati</taxon>
        <taxon>Pseudomonadota</taxon>
        <taxon>Gammaproteobacteria</taxon>
        <taxon>Oceanospirillales</taxon>
        <taxon>Halomonadaceae</taxon>
        <taxon>Onishia</taxon>
    </lineage>
</organism>
<dbReference type="AlphaFoldDB" id="A0A1G7URM1"/>
<dbReference type="STRING" id="284577.SAMN05216571_11632"/>
<accession>A0A1G7URM1</accession>
<evidence type="ECO:0000259" key="4">
    <source>
        <dbReference type="PROSITE" id="PS50995"/>
    </source>
</evidence>
<keyword evidence="3" id="KW-0804">Transcription</keyword>
<evidence type="ECO:0000313" key="5">
    <source>
        <dbReference type="EMBL" id="SDG50136.1"/>
    </source>
</evidence>
<dbReference type="OrthoDB" id="5296557at2"/>
<feature type="domain" description="HTH marR-type" evidence="4">
    <location>
        <begin position="19"/>
        <end position="152"/>
    </location>
</feature>
<reference evidence="5 6" key="1">
    <citation type="submission" date="2016-10" db="EMBL/GenBank/DDBJ databases">
        <authorList>
            <person name="de Groot N.N."/>
        </authorList>
    </citation>
    <scope>NUCLEOTIDE SEQUENCE [LARGE SCALE GENOMIC DNA]</scope>
    <source>
        <strain evidence="5 6">BH539</strain>
    </source>
</reference>
<protein>
    <submittedName>
        <fullName evidence="5">Transcriptional regulator, MarR family</fullName>
    </submittedName>
</protein>
<dbReference type="Pfam" id="PF12802">
    <property type="entry name" value="MarR_2"/>
    <property type="match status" value="1"/>
</dbReference>
<dbReference type="Proteomes" id="UP000198641">
    <property type="component" value="Unassembled WGS sequence"/>
</dbReference>
<dbReference type="Gene3D" id="1.10.10.10">
    <property type="entry name" value="Winged helix-like DNA-binding domain superfamily/Winged helix DNA-binding domain"/>
    <property type="match status" value="1"/>
</dbReference>
<evidence type="ECO:0000256" key="1">
    <source>
        <dbReference type="ARBA" id="ARBA00023015"/>
    </source>
</evidence>
<dbReference type="SMART" id="SM00347">
    <property type="entry name" value="HTH_MARR"/>
    <property type="match status" value="1"/>
</dbReference>
<dbReference type="InterPro" id="IPR039422">
    <property type="entry name" value="MarR/SlyA-like"/>
</dbReference>
<evidence type="ECO:0000256" key="2">
    <source>
        <dbReference type="ARBA" id="ARBA00023125"/>
    </source>
</evidence>
<dbReference type="PANTHER" id="PTHR33164">
    <property type="entry name" value="TRANSCRIPTIONAL REGULATOR, MARR FAMILY"/>
    <property type="match status" value="1"/>
</dbReference>
<sequence>MSTSDHRIFSPTALHEPMMPSLGGMLGRVHRQWRTAITKAVTPLGITEARWTVMVHLSKLGEGCTQGALAADLCIEMPSLSRTLSQLEAQRLIERRSVDGDRRARSLWFTPAGIDCLRELEARIESVRQHLYRGLSDERLNALADSLGIIESNARQLIRPNEPEERSQ</sequence>
<dbReference type="InterPro" id="IPR000835">
    <property type="entry name" value="HTH_MarR-typ"/>
</dbReference>
<dbReference type="GO" id="GO:0003677">
    <property type="term" value="F:DNA binding"/>
    <property type="evidence" value="ECO:0007669"/>
    <property type="project" value="UniProtKB-KW"/>
</dbReference>
<evidence type="ECO:0000256" key="3">
    <source>
        <dbReference type="ARBA" id="ARBA00023163"/>
    </source>
</evidence>
<name>A0A1G7URM1_9GAMM</name>
<evidence type="ECO:0000313" key="6">
    <source>
        <dbReference type="Proteomes" id="UP000198641"/>
    </source>
</evidence>
<dbReference type="GO" id="GO:0003700">
    <property type="term" value="F:DNA-binding transcription factor activity"/>
    <property type="evidence" value="ECO:0007669"/>
    <property type="project" value="InterPro"/>
</dbReference>
<dbReference type="InterPro" id="IPR036388">
    <property type="entry name" value="WH-like_DNA-bd_sf"/>
</dbReference>
<dbReference type="InterPro" id="IPR036390">
    <property type="entry name" value="WH_DNA-bd_sf"/>
</dbReference>
<dbReference type="SUPFAM" id="SSF46785">
    <property type="entry name" value="Winged helix' DNA-binding domain"/>
    <property type="match status" value="1"/>
</dbReference>
<dbReference type="EMBL" id="FNCI01000016">
    <property type="protein sequence ID" value="SDG50136.1"/>
    <property type="molecule type" value="Genomic_DNA"/>
</dbReference>
<dbReference type="PROSITE" id="PS50995">
    <property type="entry name" value="HTH_MARR_2"/>
    <property type="match status" value="1"/>
</dbReference>
<dbReference type="RefSeq" id="WP_092528336.1">
    <property type="nucleotide sequence ID" value="NZ_FNCI01000016.1"/>
</dbReference>
<keyword evidence="6" id="KW-1185">Reference proteome</keyword>